<evidence type="ECO:0000313" key="9">
    <source>
        <dbReference type="EMBL" id="MCR6545591.1"/>
    </source>
</evidence>
<dbReference type="NCBIfam" id="NF006671">
    <property type="entry name" value="PRK09219.1"/>
    <property type="match status" value="1"/>
</dbReference>
<gene>
    <name evidence="5" type="primary">xpt</name>
    <name evidence="9" type="ORF">NVS47_08710</name>
</gene>
<keyword evidence="2 5" id="KW-0328">Glycosyltransferase</keyword>
<comment type="caution">
    <text evidence="9">The sequence shown here is derived from an EMBL/GenBank/DDBJ whole genome shotgun (WGS) entry which is preliminary data.</text>
</comment>
<keyword evidence="7" id="KW-0812">Transmembrane</keyword>
<dbReference type="InterPro" id="IPR029057">
    <property type="entry name" value="PRTase-like"/>
</dbReference>
<dbReference type="SUPFAM" id="SSF53271">
    <property type="entry name" value="PRTase-like"/>
    <property type="match status" value="1"/>
</dbReference>
<dbReference type="InterPro" id="IPR010079">
    <property type="entry name" value="Xanthine_PRibTrfase"/>
</dbReference>
<evidence type="ECO:0000256" key="2">
    <source>
        <dbReference type="ARBA" id="ARBA00022676"/>
    </source>
</evidence>
<dbReference type="Proteomes" id="UP001524944">
    <property type="component" value="Unassembled WGS sequence"/>
</dbReference>
<dbReference type="HAMAP" id="MF_01184">
    <property type="entry name" value="XPRTase"/>
    <property type="match status" value="1"/>
</dbReference>
<evidence type="ECO:0000256" key="5">
    <source>
        <dbReference type="HAMAP-Rule" id="MF_01184"/>
    </source>
</evidence>
<evidence type="ECO:0000256" key="6">
    <source>
        <dbReference type="NCBIfam" id="TIGR01744"/>
    </source>
</evidence>
<keyword evidence="3 5" id="KW-0808">Transferase</keyword>
<feature type="domain" description="Phosphoribosyltransferase" evidence="8">
    <location>
        <begin position="47"/>
        <end position="157"/>
    </location>
</feature>
<reference evidence="9 10" key="1">
    <citation type="submission" date="2022-08" db="EMBL/GenBank/DDBJ databases">
        <title>Proteogenomics of the novel Dehalobacterium formicoaceticum strain EZ94 highlights a key role of methyltransferases during anaerobic dichloromethane degradation.</title>
        <authorList>
            <person name="Wasmund K."/>
        </authorList>
    </citation>
    <scope>NUCLEOTIDE SEQUENCE [LARGE SCALE GENOMIC DNA]</scope>
    <source>
        <strain evidence="9 10">EZ94</strain>
    </source>
</reference>
<organism evidence="9 10">
    <name type="scientific">Dehalobacterium formicoaceticum</name>
    <dbReference type="NCBI Taxonomy" id="51515"/>
    <lineage>
        <taxon>Bacteria</taxon>
        <taxon>Bacillati</taxon>
        <taxon>Bacillota</taxon>
        <taxon>Clostridia</taxon>
        <taxon>Eubacteriales</taxon>
        <taxon>Peptococcaceae</taxon>
        <taxon>Dehalobacterium</taxon>
    </lineage>
</organism>
<feature type="binding site" evidence="5">
    <location>
        <position position="20"/>
    </location>
    <ligand>
        <name>xanthine</name>
        <dbReference type="ChEBI" id="CHEBI:17712"/>
    </ligand>
</feature>
<keyword evidence="1 5" id="KW-0963">Cytoplasm</keyword>
<feature type="transmembrane region" description="Helical" evidence="7">
    <location>
        <begin position="54"/>
        <end position="78"/>
    </location>
</feature>
<feature type="binding site" evidence="5">
    <location>
        <position position="27"/>
    </location>
    <ligand>
        <name>xanthine</name>
        <dbReference type="ChEBI" id="CHEBI:17712"/>
    </ligand>
</feature>
<evidence type="ECO:0000256" key="4">
    <source>
        <dbReference type="ARBA" id="ARBA00022726"/>
    </source>
</evidence>
<dbReference type="CDD" id="cd06223">
    <property type="entry name" value="PRTases_typeI"/>
    <property type="match status" value="1"/>
</dbReference>
<keyword evidence="7" id="KW-1133">Transmembrane helix</keyword>
<evidence type="ECO:0000256" key="3">
    <source>
        <dbReference type="ARBA" id="ARBA00022679"/>
    </source>
</evidence>
<dbReference type="PANTHER" id="PTHR43864:SF1">
    <property type="entry name" value="XANTHINE PHOSPHORIBOSYLTRANSFERASE"/>
    <property type="match status" value="1"/>
</dbReference>
<dbReference type="Pfam" id="PF00156">
    <property type="entry name" value="Pribosyltran"/>
    <property type="match status" value="1"/>
</dbReference>
<dbReference type="EC" id="2.4.2.22" evidence="5 6"/>
<keyword evidence="7" id="KW-0472">Membrane</keyword>
<comment type="function">
    <text evidence="5">Converts the preformed base xanthine, a product of nucleic acid breakdown, to xanthosine 5'-monophosphate (XMP), so it can be reused for RNA or DNA synthesis.</text>
</comment>
<evidence type="ECO:0000256" key="1">
    <source>
        <dbReference type="ARBA" id="ARBA00022490"/>
    </source>
</evidence>
<keyword evidence="10" id="KW-1185">Reference proteome</keyword>
<dbReference type="InterPro" id="IPR000836">
    <property type="entry name" value="PRTase_dom"/>
</dbReference>
<protein>
    <recommendedName>
        <fullName evidence="5 6">Xanthine phosphoribosyltransferase</fullName>
        <shortName evidence="5">XPRTase</shortName>
        <ecNumber evidence="5 6">2.4.2.22</ecNumber>
    </recommendedName>
</protein>
<feature type="binding site" evidence="5">
    <location>
        <begin position="128"/>
        <end position="132"/>
    </location>
    <ligand>
        <name>5-phospho-alpha-D-ribose 1-diphosphate</name>
        <dbReference type="ChEBI" id="CHEBI:58017"/>
    </ligand>
</feature>
<dbReference type="Gene3D" id="3.40.50.2020">
    <property type="match status" value="1"/>
</dbReference>
<comment type="subcellular location">
    <subcellularLocation>
        <location evidence="5">Cytoplasm</location>
    </subcellularLocation>
</comment>
<comment type="subunit">
    <text evidence="5">Homodimer.</text>
</comment>
<comment type="catalytic activity">
    <reaction evidence="5">
        <text>XMP + diphosphate = xanthine + 5-phospho-alpha-D-ribose 1-diphosphate</text>
        <dbReference type="Rhea" id="RHEA:10800"/>
        <dbReference type="ChEBI" id="CHEBI:17712"/>
        <dbReference type="ChEBI" id="CHEBI:33019"/>
        <dbReference type="ChEBI" id="CHEBI:57464"/>
        <dbReference type="ChEBI" id="CHEBI:58017"/>
        <dbReference type="EC" id="2.4.2.22"/>
    </reaction>
</comment>
<dbReference type="EMBL" id="JANPWE010000003">
    <property type="protein sequence ID" value="MCR6545591.1"/>
    <property type="molecule type" value="Genomic_DNA"/>
</dbReference>
<dbReference type="RefSeq" id="WP_257913216.1">
    <property type="nucleotide sequence ID" value="NZ_JANPWE010000003.1"/>
</dbReference>
<accession>A0ABT1Y7C7</accession>
<evidence type="ECO:0000259" key="8">
    <source>
        <dbReference type="Pfam" id="PF00156"/>
    </source>
</evidence>
<evidence type="ECO:0000256" key="7">
    <source>
        <dbReference type="SAM" id="Phobius"/>
    </source>
</evidence>
<comment type="similarity">
    <text evidence="5">Belongs to the purine/pyrimidine phosphoribosyltransferase family. Xpt subfamily.</text>
</comment>
<evidence type="ECO:0000313" key="10">
    <source>
        <dbReference type="Proteomes" id="UP001524944"/>
    </source>
</evidence>
<dbReference type="PANTHER" id="PTHR43864">
    <property type="entry name" value="HYPOXANTHINE/GUANINE PHOSPHORIBOSYLTRANSFERASE"/>
    <property type="match status" value="1"/>
</dbReference>
<proteinExistence type="inferred from homology"/>
<dbReference type="InterPro" id="IPR050118">
    <property type="entry name" value="Pur/Pyrimidine_PRTase"/>
</dbReference>
<dbReference type="GO" id="GO:0000310">
    <property type="term" value="F:xanthine phosphoribosyltransferase activity"/>
    <property type="evidence" value="ECO:0007669"/>
    <property type="project" value="UniProtKB-EC"/>
</dbReference>
<comment type="pathway">
    <text evidence="5">Purine metabolism; XMP biosynthesis via salvage pathway; XMP from xanthine: step 1/1.</text>
</comment>
<sequence length="189" mass="21051">MELLKRKIQEEGKIISEGILKVDSFLNHQIDPLLMQAMGQEFARRFHGDKITKVLTLEASGIAIAIMTALSLQVPLIFAKKRRPSTMNDEAFLGHVHSFTKDEDIDIMVSANFLSPEDRVLIIDDFLATGEAARGMIEIVRQSGASIIGVGIVIEKAFQEGGKSLREEDIRVESLARIAKLEQGRVFFL</sequence>
<name>A0ABT1Y7C7_9FIRM</name>
<keyword evidence="4 5" id="KW-0660">Purine salvage</keyword>
<dbReference type="NCBIfam" id="TIGR01744">
    <property type="entry name" value="XPRTase"/>
    <property type="match status" value="1"/>
</dbReference>
<feature type="binding site" evidence="5">
    <location>
        <position position="156"/>
    </location>
    <ligand>
        <name>xanthine</name>
        <dbReference type="ChEBI" id="CHEBI:17712"/>
    </ligand>
</feature>